<proteinExistence type="inferred from homology"/>
<feature type="domain" description="NADPH-dependent FMN reductase-like" evidence="6">
    <location>
        <begin position="2"/>
        <end position="118"/>
    </location>
</feature>
<organism evidence="7 8">
    <name type="scientific">Methanimicrococcus hongohii</name>
    <dbReference type="NCBI Taxonomy" id="3028295"/>
    <lineage>
        <taxon>Archaea</taxon>
        <taxon>Methanobacteriati</taxon>
        <taxon>Methanobacteriota</taxon>
        <taxon>Stenosarchaea group</taxon>
        <taxon>Methanomicrobia</taxon>
        <taxon>Methanosarcinales</taxon>
        <taxon>Methanosarcinaceae</taxon>
        <taxon>Methanimicrococcus</taxon>
    </lineage>
</organism>
<comment type="cofactor">
    <cofactor evidence="1">
        <name>FMN</name>
        <dbReference type="ChEBI" id="CHEBI:58210"/>
    </cofactor>
</comment>
<dbReference type="Pfam" id="PF03358">
    <property type="entry name" value="FMN_red"/>
    <property type="match status" value="1"/>
</dbReference>
<comment type="similarity">
    <text evidence="5">Belongs to the SsuE family. Isf subfamily.</text>
</comment>
<accession>A0AA96ZV28</accession>
<evidence type="ECO:0000259" key="6">
    <source>
        <dbReference type="Pfam" id="PF03358"/>
    </source>
</evidence>
<name>A0AA96ZV28_9EURY</name>
<dbReference type="PANTHER" id="PTHR43278:SF4">
    <property type="entry name" value="NAD(P)H-DEPENDENT FMN-CONTAINING OXIDOREDUCTASE YWQN-RELATED"/>
    <property type="match status" value="1"/>
</dbReference>
<keyword evidence="8" id="KW-1185">Reference proteome</keyword>
<sequence length="187" mass="20947">MVKITGFSGSPRKNGNTNFLMETILKSAADTGWETDFVNLNKADIGFCEACDACHKSGKGCIKKDDMQMMGEKMKEADVWILGTPVYWWGPTAQLKVFTDRWYGLPRETFQNKKVILVVPMEDTEDKTASHVIGMYQDSFDYIGVEIADIIVAKGVLEAGAVKSKPEIIKQAEESVSKIQTKMKQMY</sequence>
<dbReference type="InterPro" id="IPR029039">
    <property type="entry name" value="Flavoprotein-like_sf"/>
</dbReference>
<protein>
    <recommendedName>
        <fullName evidence="6">NADPH-dependent FMN reductase-like domain-containing protein</fullName>
    </recommendedName>
</protein>
<evidence type="ECO:0000256" key="4">
    <source>
        <dbReference type="ARBA" id="ARBA00022643"/>
    </source>
</evidence>
<dbReference type="KEGG" id="mehf:MmiHf6_17280"/>
<gene>
    <name evidence="7" type="ORF">MmiHf6_17280</name>
</gene>
<dbReference type="RefSeq" id="WP_316557578.1">
    <property type="nucleotide sequence ID" value="NZ_CP131059.1"/>
</dbReference>
<dbReference type="GO" id="GO:0016491">
    <property type="term" value="F:oxidoreductase activity"/>
    <property type="evidence" value="ECO:0007669"/>
    <property type="project" value="InterPro"/>
</dbReference>
<comment type="cofactor">
    <cofactor evidence="2">
        <name>[4Fe-4S] cluster</name>
        <dbReference type="ChEBI" id="CHEBI:49883"/>
    </cofactor>
</comment>
<dbReference type="GeneID" id="85196342"/>
<evidence type="ECO:0000256" key="5">
    <source>
        <dbReference type="ARBA" id="ARBA00038292"/>
    </source>
</evidence>
<dbReference type="AlphaFoldDB" id="A0AA96ZV28"/>
<dbReference type="Gene3D" id="3.40.50.360">
    <property type="match status" value="1"/>
</dbReference>
<evidence type="ECO:0000313" key="8">
    <source>
        <dbReference type="Proteomes" id="UP001302978"/>
    </source>
</evidence>
<reference evidence="7 8" key="1">
    <citation type="submission" date="2023-07" db="EMBL/GenBank/DDBJ databases">
        <title>Closed genoem sequence of Methanomicrococcus sp. Hf6.</title>
        <authorList>
            <person name="Poehlein A."/>
            <person name="Protasov E."/>
            <person name="Platt K."/>
            <person name="Reeh H."/>
            <person name="Daniel R."/>
            <person name="Brune A."/>
        </authorList>
    </citation>
    <scope>NUCLEOTIDE SEQUENCE [LARGE SCALE GENOMIC DNA]</scope>
    <source>
        <strain evidence="7 8">Hf6</strain>
    </source>
</reference>
<keyword evidence="3" id="KW-0285">Flavoprotein</keyword>
<evidence type="ECO:0000313" key="7">
    <source>
        <dbReference type="EMBL" id="WNY24397.1"/>
    </source>
</evidence>
<dbReference type="PANTHER" id="PTHR43278">
    <property type="entry name" value="NAD(P)H-DEPENDENT FMN-CONTAINING OXIDOREDUCTASE YWQN-RELATED"/>
    <property type="match status" value="1"/>
</dbReference>
<dbReference type="InterPro" id="IPR005025">
    <property type="entry name" value="FMN_Rdtase-like_dom"/>
</dbReference>
<keyword evidence="4" id="KW-0288">FMN</keyword>
<dbReference type="Proteomes" id="UP001302978">
    <property type="component" value="Chromosome"/>
</dbReference>
<evidence type="ECO:0000256" key="1">
    <source>
        <dbReference type="ARBA" id="ARBA00001917"/>
    </source>
</evidence>
<dbReference type="EMBL" id="CP131059">
    <property type="protein sequence ID" value="WNY24397.1"/>
    <property type="molecule type" value="Genomic_DNA"/>
</dbReference>
<evidence type="ECO:0000256" key="3">
    <source>
        <dbReference type="ARBA" id="ARBA00022630"/>
    </source>
</evidence>
<dbReference type="InterPro" id="IPR051796">
    <property type="entry name" value="ISF_SsuE-like"/>
</dbReference>
<dbReference type="SUPFAM" id="SSF52218">
    <property type="entry name" value="Flavoproteins"/>
    <property type="match status" value="1"/>
</dbReference>
<evidence type="ECO:0000256" key="2">
    <source>
        <dbReference type="ARBA" id="ARBA00001966"/>
    </source>
</evidence>